<dbReference type="InterPro" id="IPR025295">
    <property type="entry name" value="eCIS_core_dom"/>
</dbReference>
<feature type="compositionally biased region" description="Low complexity" evidence="1">
    <location>
        <begin position="166"/>
        <end position="177"/>
    </location>
</feature>
<feature type="compositionally biased region" description="Basic and acidic residues" evidence="1">
    <location>
        <begin position="9"/>
        <end position="27"/>
    </location>
</feature>
<feature type="compositionally biased region" description="Low complexity" evidence="1">
    <location>
        <begin position="130"/>
        <end position="155"/>
    </location>
</feature>
<reference evidence="3 4" key="1">
    <citation type="submission" date="2016-12" db="EMBL/GenBank/DDBJ databases">
        <authorList>
            <person name="Song W.-J."/>
            <person name="Kurnit D.M."/>
        </authorList>
    </citation>
    <scope>NUCLEOTIDE SEQUENCE [LARGE SCALE GENOMIC DNA]</scope>
    <source>
        <strain evidence="3 4">DSM 43162</strain>
    </source>
</reference>
<evidence type="ECO:0000313" key="3">
    <source>
        <dbReference type="EMBL" id="SHN83763.1"/>
    </source>
</evidence>
<gene>
    <name evidence="3" type="ORF">SAMN05660350_03487</name>
</gene>
<name>A0A1M7UL55_9ACTN</name>
<proteinExistence type="predicted"/>
<feature type="region of interest" description="Disordered" evidence="1">
    <location>
        <begin position="1"/>
        <end position="53"/>
    </location>
</feature>
<feature type="compositionally biased region" description="Pro residues" evidence="1">
    <location>
        <begin position="178"/>
        <end position="198"/>
    </location>
</feature>
<evidence type="ECO:0000313" key="4">
    <source>
        <dbReference type="Proteomes" id="UP000184428"/>
    </source>
</evidence>
<feature type="region of interest" description="Disordered" evidence="1">
    <location>
        <begin position="303"/>
        <end position="360"/>
    </location>
</feature>
<feature type="region of interest" description="Disordered" evidence="1">
    <location>
        <begin position="77"/>
        <end position="233"/>
    </location>
</feature>
<dbReference type="OrthoDB" id="9153660at2"/>
<dbReference type="Pfam" id="PF13699">
    <property type="entry name" value="eCIS_core"/>
    <property type="match status" value="1"/>
</dbReference>
<accession>A0A1M7UL55</accession>
<dbReference type="Proteomes" id="UP000184428">
    <property type="component" value="Unassembled WGS sequence"/>
</dbReference>
<evidence type="ECO:0000259" key="2">
    <source>
        <dbReference type="Pfam" id="PF13699"/>
    </source>
</evidence>
<evidence type="ECO:0000256" key="1">
    <source>
        <dbReference type="SAM" id="MobiDB-lite"/>
    </source>
</evidence>
<dbReference type="RefSeq" id="WP_072919945.1">
    <property type="nucleotide sequence ID" value="NZ_FRDM01000021.1"/>
</dbReference>
<protein>
    <recommendedName>
        <fullName evidence="2">eCIS core domain-containing protein</fullName>
    </recommendedName>
</protein>
<dbReference type="EMBL" id="FRDM01000021">
    <property type="protein sequence ID" value="SHN83763.1"/>
    <property type="molecule type" value="Genomic_DNA"/>
</dbReference>
<dbReference type="AlphaFoldDB" id="A0A1M7UL55"/>
<organism evidence="3 4">
    <name type="scientific">Geodermatophilus obscurus</name>
    <dbReference type="NCBI Taxonomy" id="1861"/>
    <lineage>
        <taxon>Bacteria</taxon>
        <taxon>Bacillati</taxon>
        <taxon>Actinomycetota</taxon>
        <taxon>Actinomycetes</taxon>
        <taxon>Geodermatophilales</taxon>
        <taxon>Geodermatophilaceae</taxon>
        <taxon>Geodermatophilus</taxon>
    </lineage>
</organism>
<sequence length="1260" mass="130843">MATDVASADTEREPDGRPKALEEKADGEAAAAAAPSGGLGARQLRAKAAPGNAALGAVDDPAERAADSAADRVLRAAAATAPATAPAPPPAPGTVQPVRRTVDPAAEQRLPGAPVATPTGSGGARPGVGVVPDTTTPAGAPGPVATPASAGAPPAEDSVMGEVPTPAGEAPVVAPSVPSGPGPVESGPPAPEPEPPAPEGEAPARETPRVPNEVQDYLEASRGKGAPLPEASRRAFETAYGRPLDDVRVHDDRSADEAARAIGALAFTRGNDVYFRAGAYDPAGPEGKRLLAHELAHVVQQRPGVNRKTPGLGGAVVRRASDKKKTTTSGGKPAEVAVPDEEKGPIWTAPPGVEPKGTIDTSANPKGTLTLEEVAFPKWKADVVGTDFKWRRGEKRNTRQREIWEAGVEDEVSPAIRDYLEKSNPGKKPDEPYFAKSGTGDPFDYYIGSLDKIVKQALRPRWAKGGEKFALYDVDHKRDWQLYGEDAIANLWLFNRSKNRAAGRPMSEAMSAQVEAFMANASPYLRPRPRTSTVVKSYAVTFRKAVAAKGSEGRSANDSWEVADMGTAAHVAGLKKLTPPELLRLRGSKNRLQIFNQSFGGRNKELPMDDKGKVQADKWRRTARKGLLFQATDVTFSSPGSAGGTGVVGSLSGVALKNNEVVEDVTVTADLLGMPGLPFAASLSKPSLRNGMQVKGLSPVEFEDLELDVLDGLVGRGSVLPDSKLLKNAEISLVLDGSGVAIEASIAGGDLQLPGPFQVTGGRLTLSAGTGGIAVSGRIDFEIERLAKGHIGAAAAARAGQPTLRLEGEINFDTSMFTKAQLGLSYENGTWGVRGKLAVGPGKIAGIRAASARVEVTDETVTAAGEFETSLKGVDKGTLGFAYDPATGMAITGEILLGKGIPGIKGGKLAATVKEGTEGWSLAGAVTAEPDVPGLTGTVTGSYADGAFSVEADLGYERGQAKGTVKAGLTNRTLDAEGRPTGEIARDGSLTAYGGGTVTLAITPWLQGTVGLRLTPKGEIEVSGKVALPPTFDVFPEKLVERRILSVGIDIPIVGVAVAGQRIGIFATIKGGVTVGAGVGPGQLRDVALEVTYNPARPDDTTVTGSGTFVVPARAGMRVQVDGGIGAGIPVVSATAGVSVYGEVGVAGAISAGAAINWTPRTGIVLDARGELFVEPKFRFGIDAFVDVSADLLVTEVELYRRTWKLAGFEYGSNLRFGLAFPLHYESGKPFDLSFDQIQWTYPQINPGDVLGGLMKQLVG</sequence>
<feature type="domain" description="eCIS core" evidence="2">
    <location>
        <begin position="227"/>
        <end position="304"/>
    </location>
</feature>